<dbReference type="GO" id="GO:0016620">
    <property type="term" value="F:oxidoreductase activity, acting on the aldehyde or oxo group of donors, NAD or NADP as acceptor"/>
    <property type="evidence" value="ECO:0007669"/>
    <property type="project" value="InterPro"/>
</dbReference>
<dbReference type="AlphaFoldDB" id="A0A0C2CQE9"/>
<evidence type="ECO:0000313" key="6">
    <source>
        <dbReference type="Proteomes" id="UP000031599"/>
    </source>
</evidence>
<accession>A0A0C2CQE9</accession>
<dbReference type="InterPro" id="IPR029045">
    <property type="entry name" value="ClpP/crotonase-like_dom_sf"/>
</dbReference>
<comment type="caution">
    <text evidence="5">The sequence shown here is derived from an EMBL/GenBank/DDBJ whole genome shotgun (WGS) entry which is preliminary data.</text>
</comment>
<dbReference type="SUPFAM" id="SSF53720">
    <property type="entry name" value="ALDH-like"/>
    <property type="match status" value="1"/>
</dbReference>
<evidence type="ECO:0000256" key="3">
    <source>
        <dbReference type="RuleBase" id="RU003707"/>
    </source>
</evidence>
<dbReference type="PANTHER" id="PTHR11941:SF54">
    <property type="entry name" value="ENOYL-COA HYDRATASE, MITOCHONDRIAL"/>
    <property type="match status" value="1"/>
</dbReference>
<dbReference type="Pfam" id="PF00171">
    <property type="entry name" value="Aldedh"/>
    <property type="match status" value="1"/>
</dbReference>
<keyword evidence="2" id="KW-0560">Oxidoreductase</keyword>
<sequence length="697" mass="74643">MMQMFDHVARDVHAAALEWRDVPIRARLKLLRSAGEVLRSRRDSLLDCLRADGLSTALAEYYGAWILRQAAPDVLEHTASELLRTTPARDEVWVRRPDGVVALITPGNSPTINTAPLFSMLLVGNGVIMRAPGSDGGVRLIAAQCIGATLEAAGYSPKLLQVVTGKTRPLLESIYTCPIVDTIVFFGNAVSGKDVAERGHAAGKKVVLELEGSDCMVVWSDANLEGALESATRGFDFSTQPCPIPKHFLVHPAIRPAFVAGLCERANALTTVEADPEAGLLVPLFRPEKFDRLLAEAKREGEVACGGHRTNAAGQPSATGVYGAPTVVVLDHGAALLSSPLFCEEINVPILPVVSYAGDDAAILQTMVETVNAIPFGLRTSIWTRDDQVATTFVRQAKDVGLVLVNKDHAHHPSYLSPWGGPKRSGGPHGESHLFWQKTSRLQGVAAPPNVIRDALLGAGDKLELKIDNEIAWLTLNRPKRHNAIDQGLAAELSDAVDQLVTNAKDLRGVVLRGAGASFCSGADLTMLQHLNAKAARRFMQDVTWTLRQLERLPVPSLALVRGFCVGGGFEFALHCDAIIASANAKFGLPEVRHGLTTTAGAVGRLVGAVGKQRASQWLLTGARIDAATADAAGLLSEVVSDDLLDEAAAKWCEHARSLPRAGVSAYKRMLAPLGHTDTWLAELEAFEGLKRGQQHA</sequence>
<evidence type="ECO:0000256" key="1">
    <source>
        <dbReference type="ARBA" id="ARBA00005254"/>
    </source>
</evidence>
<dbReference type="EMBL" id="JMCC02000098">
    <property type="protein sequence ID" value="KIG13416.1"/>
    <property type="molecule type" value="Genomic_DNA"/>
</dbReference>
<dbReference type="InterPro" id="IPR016162">
    <property type="entry name" value="Ald_DH_N"/>
</dbReference>
<dbReference type="InterPro" id="IPR016163">
    <property type="entry name" value="Ald_DH_C"/>
</dbReference>
<dbReference type="InterPro" id="IPR001753">
    <property type="entry name" value="Enoyl-CoA_hydra/iso"/>
</dbReference>
<dbReference type="InterPro" id="IPR015590">
    <property type="entry name" value="Aldehyde_DH_dom"/>
</dbReference>
<dbReference type="SUPFAM" id="SSF52096">
    <property type="entry name" value="ClpP/crotonase"/>
    <property type="match status" value="1"/>
</dbReference>
<dbReference type="InterPro" id="IPR018376">
    <property type="entry name" value="Enoyl-CoA_hyd/isom_CS"/>
</dbReference>
<dbReference type="InterPro" id="IPR016161">
    <property type="entry name" value="Ald_DH/histidinol_DH"/>
</dbReference>
<proteinExistence type="inferred from homology"/>
<comment type="similarity">
    <text evidence="1 3">Belongs to the enoyl-CoA hydratase/isomerase family.</text>
</comment>
<dbReference type="CDD" id="cd06558">
    <property type="entry name" value="crotonase-like"/>
    <property type="match status" value="1"/>
</dbReference>
<evidence type="ECO:0000313" key="5">
    <source>
        <dbReference type="EMBL" id="KIG13416.1"/>
    </source>
</evidence>
<dbReference type="Gene3D" id="3.40.605.10">
    <property type="entry name" value="Aldehyde Dehydrogenase, Chain A, domain 1"/>
    <property type="match status" value="1"/>
</dbReference>
<name>A0A0C2CQE9_9BACT</name>
<dbReference type="GO" id="GO:0006635">
    <property type="term" value="P:fatty acid beta-oxidation"/>
    <property type="evidence" value="ECO:0007669"/>
    <property type="project" value="TreeGrafter"/>
</dbReference>
<dbReference type="Gene3D" id="3.40.309.10">
    <property type="entry name" value="Aldehyde Dehydrogenase, Chain A, domain 2"/>
    <property type="match status" value="1"/>
</dbReference>
<dbReference type="PROSITE" id="PS00166">
    <property type="entry name" value="ENOYL_COA_HYDRATASE"/>
    <property type="match status" value="1"/>
</dbReference>
<organism evidence="5 6">
    <name type="scientific">Enhygromyxa salina</name>
    <dbReference type="NCBI Taxonomy" id="215803"/>
    <lineage>
        <taxon>Bacteria</taxon>
        <taxon>Pseudomonadati</taxon>
        <taxon>Myxococcota</taxon>
        <taxon>Polyangia</taxon>
        <taxon>Nannocystales</taxon>
        <taxon>Nannocystaceae</taxon>
        <taxon>Enhygromyxa</taxon>
    </lineage>
</organism>
<gene>
    <name evidence="5" type="ORF">DB30_08092</name>
</gene>
<dbReference type="PANTHER" id="PTHR11941">
    <property type="entry name" value="ENOYL-COA HYDRATASE-RELATED"/>
    <property type="match status" value="1"/>
</dbReference>
<protein>
    <submittedName>
        <fullName evidence="5">Enoyl-CoA hydratase</fullName>
    </submittedName>
</protein>
<reference evidence="5 6" key="1">
    <citation type="submission" date="2014-12" db="EMBL/GenBank/DDBJ databases">
        <title>Genome assembly of Enhygromyxa salina DSM 15201.</title>
        <authorList>
            <person name="Sharma G."/>
            <person name="Subramanian S."/>
        </authorList>
    </citation>
    <scope>NUCLEOTIDE SEQUENCE [LARGE SCALE GENOMIC DNA]</scope>
    <source>
        <strain evidence="5 6">DSM 15201</strain>
    </source>
</reference>
<evidence type="ECO:0000256" key="2">
    <source>
        <dbReference type="ARBA" id="ARBA00023002"/>
    </source>
</evidence>
<dbReference type="Proteomes" id="UP000031599">
    <property type="component" value="Unassembled WGS sequence"/>
</dbReference>
<dbReference type="Gene3D" id="3.90.226.10">
    <property type="entry name" value="2-enoyl-CoA Hydratase, Chain A, domain 1"/>
    <property type="match status" value="1"/>
</dbReference>
<evidence type="ECO:0000259" key="4">
    <source>
        <dbReference type="Pfam" id="PF00171"/>
    </source>
</evidence>
<feature type="domain" description="Aldehyde dehydrogenase" evidence="4">
    <location>
        <begin position="7"/>
        <end position="433"/>
    </location>
</feature>
<dbReference type="Pfam" id="PF00378">
    <property type="entry name" value="ECH_1"/>
    <property type="match status" value="1"/>
</dbReference>